<feature type="transmembrane region" description="Helical" evidence="1">
    <location>
        <begin position="12"/>
        <end position="36"/>
    </location>
</feature>
<comment type="caution">
    <text evidence="2">The sequence shown here is derived from an EMBL/GenBank/DDBJ whole genome shotgun (WGS) entry which is preliminary data.</text>
</comment>
<dbReference type="EMBL" id="JAKZEU010000002">
    <property type="protein sequence ID" value="MCQ0970323.1"/>
    <property type="molecule type" value="Genomic_DNA"/>
</dbReference>
<evidence type="ECO:0000313" key="2">
    <source>
        <dbReference type="EMBL" id="MCQ0970323.1"/>
    </source>
</evidence>
<keyword evidence="1" id="KW-0472">Membrane</keyword>
<dbReference type="Proteomes" id="UP001203945">
    <property type="component" value="Unassembled WGS sequence"/>
</dbReference>
<keyword evidence="1" id="KW-1133">Transmembrane helix</keyword>
<accession>A0ABT1MSJ9</accession>
<proteinExistence type="predicted"/>
<reference evidence="2 3" key="1">
    <citation type="submission" date="2022-03" db="EMBL/GenBank/DDBJ databases">
        <authorList>
            <person name="He Y."/>
        </authorList>
    </citation>
    <scope>NUCLEOTIDE SEQUENCE [LARGE SCALE GENOMIC DNA]</scope>
    <source>
        <strain evidence="2 3">TK19116</strain>
    </source>
</reference>
<dbReference type="RefSeq" id="WP_255329300.1">
    <property type="nucleotide sequence ID" value="NZ_JAKZEU010000002.1"/>
</dbReference>
<evidence type="ECO:0000313" key="3">
    <source>
        <dbReference type="Proteomes" id="UP001203945"/>
    </source>
</evidence>
<gene>
    <name evidence="2" type="ORF">MLD63_07790</name>
</gene>
<protein>
    <submittedName>
        <fullName evidence="2">Uncharacterized protein</fullName>
    </submittedName>
</protein>
<name>A0ABT1MSJ9_9RHOB</name>
<evidence type="ECO:0000256" key="1">
    <source>
        <dbReference type="SAM" id="Phobius"/>
    </source>
</evidence>
<keyword evidence="3" id="KW-1185">Reference proteome</keyword>
<sequence>MTWQALFDNDRIVAAFVTAIVGGSVVALGWIITHLLSRHRDRVLREERIGDIQRALLAEIRAHVAVLELQGPEPRMLDMDRVGDADYLPILPHDANDRIFRAIVEQVHMLPQWAIDPVVRYYRLIAVRAALAQDIRSTTKDYPKRAAQMFRDYLGINEEAKETGLEAVEILTASVRGGPSLKGSRREVERVLDERAREMGMFLSASLPDQLAELRTGLNMRSSDRSDL</sequence>
<keyword evidence="1" id="KW-0812">Transmembrane</keyword>
<organism evidence="2 3">
    <name type="scientific">Paracoccus albicereus</name>
    <dbReference type="NCBI Taxonomy" id="2922394"/>
    <lineage>
        <taxon>Bacteria</taxon>
        <taxon>Pseudomonadati</taxon>
        <taxon>Pseudomonadota</taxon>
        <taxon>Alphaproteobacteria</taxon>
        <taxon>Rhodobacterales</taxon>
        <taxon>Paracoccaceae</taxon>
        <taxon>Paracoccus</taxon>
    </lineage>
</organism>